<dbReference type="SMART" id="SM00175">
    <property type="entry name" value="RAB"/>
    <property type="match status" value="1"/>
</dbReference>
<dbReference type="CDD" id="cd00157">
    <property type="entry name" value="Rho"/>
    <property type="match status" value="1"/>
</dbReference>
<keyword evidence="6" id="KW-1185">Reference proteome</keyword>
<evidence type="ECO:0000313" key="6">
    <source>
        <dbReference type="Proteomes" id="UP001215598"/>
    </source>
</evidence>
<dbReference type="AlphaFoldDB" id="A0AAD7HIH4"/>
<proteinExistence type="predicted"/>
<dbReference type="GO" id="GO:0005525">
    <property type="term" value="F:GTP binding"/>
    <property type="evidence" value="ECO:0007669"/>
    <property type="project" value="UniProtKB-KW"/>
</dbReference>
<evidence type="ECO:0000256" key="3">
    <source>
        <dbReference type="ARBA" id="ARBA00023134"/>
    </source>
</evidence>
<dbReference type="Gene3D" id="3.40.50.300">
    <property type="entry name" value="P-loop containing nucleotide triphosphate hydrolases"/>
    <property type="match status" value="1"/>
</dbReference>
<dbReference type="PROSITE" id="PS51420">
    <property type="entry name" value="RHO"/>
    <property type="match status" value="1"/>
</dbReference>
<dbReference type="SUPFAM" id="SSF52540">
    <property type="entry name" value="P-loop containing nucleoside triphosphate hydrolases"/>
    <property type="match status" value="1"/>
</dbReference>
<reference evidence="5" key="1">
    <citation type="submission" date="2023-03" db="EMBL/GenBank/DDBJ databases">
        <title>Massive genome expansion in bonnet fungi (Mycena s.s.) driven by repeated elements and novel gene families across ecological guilds.</title>
        <authorList>
            <consortium name="Lawrence Berkeley National Laboratory"/>
            <person name="Harder C.B."/>
            <person name="Miyauchi S."/>
            <person name="Viragh M."/>
            <person name="Kuo A."/>
            <person name="Thoen E."/>
            <person name="Andreopoulos B."/>
            <person name="Lu D."/>
            <person name="Skrede I."/>
            <person name="Drula E."/>
            <person name="Henrissat B."/>
            <person name="Morin E."/>
            <person name="Kohler A."/>
            <person name="Barry K."/>
            <person name="LaButti K."/>
            <person name="Morin E."/>
            <person name="Salamov A."/>
            <person name="Lipzen A."/>
            <person name="Mereny Z."/>
            <person name="Hegedus B."/>
            <person name="Baldrian P."/>
            <person name="Stursova M."/>
            <person name="Weitz H."/>
            <person name="Taylor A."/>
            <person name="Grigoriev I.V."/>
            <person name="Nagy L.G."/>
            <person name="Martin F."/>
            <person name="Kauserud H."/>
        </authorList>
    </citation>
    <scope>NUCLEOTIDE SEQUENCE</scope>
    <source>
        <strain evidence="5">CBHHK182m</strain>
    </source>
</reference>
<sequence length="190" mass="21406">MNYIKCVMVGDDAVGKTALLTSYTTNNFPTKPEHFPYVFVGHAETVLVGENEYSFSHSRPTSYPKTDVFLICFSIGSRASFENVKQKWLPEIHHFCPEVPWILVGTQVDLRDEERDSAAAEHKKGKRGRLLTAAAGEKLARELKTVKYVECSAKTQQGVKQTFREAIDAAVEYQSRPVVEDKKKSNCVVF</sequence>
<dbReference type="GO" id="GO:0007264">
    <property type="term" value="P:small GTPase-mediated signal transduction"/>
    <property type="evidence" value="ECO:0007669"/>
    <property type="project" value="InterPro"/>
</dbReference>
<name>A0AAD7HIH4_9AGAR</name>
<dbReference type="PROSITE" id="PS51419">
    <property type="entry name" value="RAB"/>
    <property type="match status" value="1"/>
</dbReference>
<dbReference type="GO" id="GO:0016020">
    <property type="term" value="C:membrane"/>
    <property type="evidence" value="ECO:0007669"/>
    <property type="project" value="UniProtKB-SubCell"/>
</dbReference>
<dbReference type="InterPro" id="IPR027417">
    <property type="entry name" value="P-loop_NTPase"/>
</dbReference>
<comment type="caution">
    <text evidence="5">The sequence shown here is derived from an EMBL/GenBank/DDBJ whole genome shotgun (WGS) entry which is preliminary data.</text>
</comment>
<dbReference type="Proteomes" id="UP001215598">
    <property type="component" value="Unassembled WGS sequence"/>
</dbReference>
<dbReference type="FunFam" id="3.40.50.300:FF:002060">
    <property type="entry name" value="Rho family GTPase"/>
    <property type="match status" value="1"/>
</dbReference>
<evidence type="ECO:0000256" key="1">
    <source>
        <dbReference type="ARBA" id="ARBA00004370"/>
    </source>
</evidence>
<dbReference type="SMART" id="SM00174">
    <property type="entry name" value="RHO"/>
    <property type="match status" value="1"/>
</dbReference>
<dbReference type="PROSITE" id="PS51421">
    <property type="entry name" value="RAS"/>
    <property type="match status" value="1"/>
</dbReference>
<dbReference type="EMBL" id="JARKIB010000236">
    <property type="protein sequence ID" value="KAJ7720816.1"/>
    <property type="molecule type" value="Genomic_DNA"/>
</dbReference>
<keyword evidence="5" id="KW-0378">Hydrolase</keyword>
<dbReference type="InterPro" id="IPR003578">
    <property type="entry name" value="Small_GTPase_Rho"/>
</dbReference>
<evidence type="ECO:0000256" key="2">
    <source>
        <dbReference type="ARBA" id="ARBA00022741"/>
    </source>
</evidence>
<keyword evidence="3" id="KW-0342">GTP-binding</keyword>
<dbReference type="InterPro" id="IPR001806">
    <property type="entry name" value="Small_GTPase"/>
</dbReference>
<accession>A0AAD7HIH4</accession>
<evidence type="ECO:0000313" key="5">
    <source>
        <dbReference type="EMBL" id="KAJ7720816.1"/>
    </source>
</evidence>
<evidence type="ECO:0000256" key="4">
    <source>
        <dbReference type="ARBA" id="ARBA00023136"/>
    </source>
</evidence>
<dbReference type="GO" id="GO:0003924">
    <property type="term" value="F:GTPase activity"/>
    <property type="evidence" value="ECO:0007669"/>
    <property type="project" value="InterPro"/>
</dbReference>
<dbReference type="PRINTS" id="PR00449">
    <property type="entry name" value="RASTRNSFRMNG"/>
</dbReference>
<gene>
    <name evidence="5" type="ORF">B0H16DRAFT_1666418</name>
</gene>
<keyword evidence="2" id="KW-0547">Nucleotide-binding</keyword>
<dbReference type="PANTHER" id="PTHR24072">
    <property type="entry name" value="RHO FAMILY GTPASE"/>
    <property type="match status" value="1"/>
</dbReference>
<keyword evidence="4" id="KW-0472">Membrane</keyword>
<dbReference type="SMART" id="SM00173">
    <property type="entry name" value="RAS"/>
    <property type="match status" value="1"/>
</dbReference>
<organism evidence="5 6">
    <name type="scientific">Mycena metata</name>
    <dbReference type="NCBI Taxonomy" id="1033252"/>
    <lineage>
        <taxon>Eukaryota</taxon>
        <taxon>Fungi</taxon>
        <taxon>Dikarya</taxon>
        <taxon>Basidiomycota</taxon>
        <taxon>Agaricomycotina</taxon>
        <taxon>Agaricomycetes</taxon>
        <taxon>Agaricomycetidae</taxon>
        <taxon>Agaricales</taxon>
        <taxon>Marasmiineae</taxon>
        <taxon>Mycenaceae</taxon>
        <taxon>Mycena</taxon>
    </lineage>
</organism>
<comment type="subcellular location">
    <subcellularLocation>
        <location evidence="1">Membrane</location>
    </subcellularLocation>
</comment>
<dbReference type="Pfam" id="PF00071">
    <property type="entry name" value="Ras"/>
    <property type="match status" value="2"/>
</dbReference>
<protein>
    <submittedName>
        <fullName evidence="5">P-loop containing nucleoside triphosphate hydrolase protein</fullName>
    </submittedName>
</protein>